<comment type="subcellular location">
    <subcellularLocation>
        <location evidence="1 7">Cell outer membrane</location>
        <topology evidence="1 7">Multi-pass membrane protein</topology>
    </subcellularLocation>
</comment>
<reference evidence="9 10" key="1">
    <citation type="submission" date="2018-08" db="EMBL/GenBank/DDBJ databases">
        <title>A genome reference for cultivated species of the human gut microbiota.</title>
        <authorList>
            <person name="Zou Y."/>
            <person name="Xue W."/>
            <person name="Luo G."/>
        </authorList>
    </citation>
    <scope>NUCLEOTIDE SEQUENCE [LARGE SCALE GENOMIC DNA]</scope>
    <source>
        <strain evidence="9 10">AM34-17</strain>
    </source>
</reference>
<keyword evidence="6 7" id="KW-0998">Cell outer membrane</keyword>
<dbReference type="InterPro" id="IPR023997">
    <property type="entry name" value="TonB-dep_OMP_SusC/RagA_CS"/>
</dbReference>
<keyword evidence="4 7" id="KW-0812">Transmembrane</keyword>
<dbReference type="PROSITE" id="PS52016">
    <property type="entry name" value="TONB_DEPENDENT_REC_3"/>
    <property type="match status" value="1"/>
</dbReference>
<dbReference type="Pfam" id="PF07715">
    <property type="entry name" value="Plug"/>
    <property type="match status" value="1"/>
</dbReference>
<dbReference type="InterPro" id="IPR039426">
    <property type="entry name" value="TonB-dep_rcpt-like"/>
</dbReference>
<dbReference type="Pfam" id="PF13715">
    <property type="entry name" value="CarbopepD_reg_2"/>
    <property type="match status" value="1"/>
</dbReference>
<keyword evidence="5 7" id="KW-0472">Membrane</keyword>
<evidence type="ECO:0000313" key="10">
    <source>
        <dbReference type="Proteomes" id="UP000286260"/>
    </source>
</evidence>
<dbReference type="SUPFAM" id="SSF56935">
    <property type="entry name" value="Porins"/>
    <property type="match status" value="1"/>
</dbReference>
<dbReference type="SUPFAM" id="SSF49464">
    <property type="entry name" value="Carboxypeptidase regulatory domain-like"/>
    <property type="match status" value="1"/>
</dbReference>
<feature type="domain" description="TonB-dependent receptor plug" evidence="8">
    <location>
        <begin position="120"/>
        <end position="237"/>
    </location>
</feature>
<comment type="caution">
    <text evidence="9">The sequence shown here is derived from an EMBL/GenBank/DDBJ whole genome shotgun (WGS) entry which is preliminary data.</text>
</comment>
<dbReference type="InterPro" id="IPR012910">
    <property type="entry name" value="Plug_dom"/>
</dbReference>
<dbReference type="Gene3D" id="2.40.170.20">
    <property type="entry name" value="TonB-dependent receptor, beta-barrel domain"/>
    <property type="match status" value="1"/>
</dbReference>
<evidence type="ECO:0000256" key="2">
    <source>
        <dbReference type="ARBA" id="ARBA00022448"/>
    </source>
</evidence>
<dbReference type="Proteomes" id="UP000286260">
    <property type="component" value="Unassembled WGS sequence"/>
</dbReference>
<protein>
    <submittedName>
        <fullName evidence="9">TonB-dependent receptor</fullName>
    </submittedName>
</protein>
<proteinExistence type="inferred from homology"/>
<dbReference type="GO" id="GO:0009279">
    <property type="term" value="C:cell outer membrane"/>
    <property type="evidence" value="ECO:0007669"/>
    <property type="project" value="UniProtKB-SubCell"/>
</dbReference>
<evidence type="ECO:0000256" key="3">
    <source>
        <dbReference type="ARBA" id="ARBA00022452"/>
    </source>
</evidence>
<evidence type="ECO:0000256" key="5">
    <source>
        <dbReference type="ARBA" id="ARBA00023136"/>
    </source>
</evidence>
<sequence>MIVIMKSRILLFLGLLSCIGLQMFAQVSVSGKVVDAGGIEMPGVNIAIKGTMVGTMTGTDGTFTLSSIPGGKDAVLVFSFIGFRSQEVKVGNQTFINVKLEEDTEQLEEVVVIGYGTARKKDLSGAISNVQMTDELAALPNPNVMGSLSSKVAGFRYSPTNSAGGDNFSSLNIRGKNAIPADVSAGQQSVNQPLLIVDGVISFGSINEINTNDIQSVDVLKDASAAAIYGSRAANGVIIITTKRGLSERPVINVNSSWNFSGWSRMPKMVTDEEKFFRNRFYAKQAGGSIPSDAVWSSDFDRAQLMNTVEYDAYNEGVYTDWLDEISRTGFGQKYDVSVSGRSKIVNYYISGDYTRQKGIRKGDDYEKYNIMTKLDIQAKEWLKIGLKGNYLGAKEWGVPARIQNATWMTPYSYTHARQPGYENWPNSRPDGNSASPFWGSGAGDSHLWTDDQKRNYNINGVAYAQVDFPFLQGLSYRISLNARRNSAMRDVFNDPRIWVNTDNTADMDNPDKFGVNVEGYSYTQLSSTWNVDNIFTYTRDFKNHHVDAMIGYTREASNSELLRTDFKGFSVPTTLGVYKQDLANTRTIRRERTSSSAIGILTRVNYNYKSTYYANFTFRRDGYSAFSAGNKWGNFYGASAAWVLSNENFVKDNADWLDYLKLRFSWGQNGSRSVSPYATIGSVGTTYTWFGDSASGSAFGLVPSSLPNRSLTWATVEKFNVGIDYNVLAGRLGGAVDVYAGKTTDMLMDRSVPYPTGFQTAKANAGKVTNKGIEITLNSVNIDGDGKEKFRWETNVVFDLNRNEIKSLYGKNYKGEEADDVANAVAYGFDSYYALIIGKPIGAAYDLKKVGVFQSQEEVDNYVDKDGNKIMPNAVPGDLKFEDFNEDGKIDANDRQYLGSMDPLFTINLGNTLSYKNFSLYFNFRWMQGNDTHFLGYNPHAYSIGGSGAQLDAVDPWTPTNHTNDYPRYGYNNSLNYQYWSPRSFLKLKDLVFSYNFDQKLIKPYGIEGLRLYVSGTDLFTITGWTGLDPEDGGTIAGGPTSSSMGSKGTYRTFTAGINLTF</sequence>
<dbReference type="InterPro" id="IPR023996">
    <property type="entry name" value="TonB-dep_OMP_SusC/RagA"/>
</dbReference>
<dbReference type="InterPro" id="IPR036942">
    <property type="entry name" value="Beta-barrel_TonB_sf"/>
</dbReference>
<evidence type="ECO:0000256" key="1">
    <source>
        <dbReference type="ARBA" id="ARBA00004571"/>
    </source>
</evidence>
<dbReference type="AlphaFoldDB" id="A0A414BR91"/>
<evidence type="ECO:0000256" key="7">
    <source>
        <dbReference type="PROSITE-ProRule" id="PRU01360"/>
    </source>
</evidence>
<evidence type="ECO:0000256" key="6">
    <source>
        <dbReference type="ARBA" id="ARBA00023237"/>
    </source>
</evidence>
<keyword evidence="3 7" id="KW-1134">Transmembrane beta strand</keyword>
<organism evidence="9 10">
    <name type="scientific">Parabacteroides merdae</name>
    <dbReference type="NCBI Taxonomy" id="46503"/>
    <lineage>
        <taxon>Bacteria</taxon>
        <taxon>Pseudomonadati</taxon>
        <taxon>Bacteroidota</taxon>
        <taxon>Bacteroidia</taxon>
        <taxon>Bacteroidales</taxon>
        <taxon>Tannerellaceae</taxon>
        <taxon>Parabacteroides</taxon>
    </lineage>
</organism>
<dbReference type="InterPro" id="IPR008969">
    <property type="entry name" value="CarboxyPept-like_regulatory"/>
</dbReference>
<keyword evidence="2 7" id="KW-0813">Transport</keyword>
<name>A0A414BR91_9BACT</name>
<dbReference type="NCBIfam" id="TIGR04056">
    <property type="entry name" value="OMP_RagA_SusC"/>
    <property type="match status" value="1"/>
</dbReference>
<comment type="similarity">
    <text evidence="7">Belongs to the TonB-dependent receptor family.</text>
</comment>
<dbReference type="EMBL" id="QSII01000044">
    <property type="protein sequence ID" value="RHC78688.1"/>
    <property type="molecule type" value="Genomic_DNA"/>
</dbReference>
<evidence type="ECO:0000259" key="8">
    <source>
        <dbReference type="Pfam" id="PF07715"/>
    </source>
</evidence>
<keyword evidence="9" id="KW-0675">Receptor</keyword>
<accession>A0A414BR91</accession>
<gene>
    <name evidence="9" type="ORF">DW828_19385</name>
</gene>
<dbReference type="Gene3D" id="2.170.130.10">
    <property type="entry name" value="TonB-dependent receptor, plug domain"/>
    <property type="match status" value="1"/>
</dbReference>
<dbReference type="InterPro" id="IPR037066">
    <property type="entry name" value="Plug_dom_sf"/>
</dbReference>
<evidence type="ECO:0000256" key="4">
    <source>
        <dbReference type="ARBA" id="ARBA00022692"/>
    </source>
</evidence>
<dbReference type="NCBIfam" id="TIGR04057">
    <property type="entry name" value="SusC_RagA_signa"/>
    <property type="match status" value="1"/>
</dbReference>
<dbReference type="Gene3D" id="2.60.40.1120">
    <property type="entry name" value="Carboxypeptidase-like, regulatory domain"/>
    <property type="match status" value="1"/>
</dbReference>
<evidence type="ECO:0000313" key="9">
    <source>
        <dbReference type="EMBL" id="RHC78688.1"/>
    </source>
</evidence>